<dbReference type="EMBL" id="CADCSU010000139">
    <property type="protein sequence ID" value="CAA9201912.1"/>
    <property type="molecule type" value="Genomic_DNA"/>
</dbReference>
<evidence type="ECO:0008006" key="3">
    <source>
        <dbReference type="Google" id="ProtNLM"/>
    </source>
</evidence>
<gene>
    <name evidence="1" type="ORF">FLA105534_03824</name>
</gene>
<dbReference type="Proteomes" id="UP000479938">
    <property type="component" value="Unassembled WGS sequence"/>
</dbReference>
<dbReference type="SUPFAM" id="SSF49299">
    <property type="entry name" value="PKD domain"/>
    <property type="match status" value="2"/>
</dbReference>
<protein>
    <recommendedName>
        <fullName evidence="3">PKD domain-containing protein</fullName>
    </recommendedName>
</protein>
<evidence type="ECO:0000313" key="1">
    <source>
        <dbReference type="EMBL" id="CAA9201912.1"/>
    </source>
</evidence>
<dbReference type="Gene3D" id="2.60.40.10">
    <property type="entry name" value="Immunoglobulins"/>
    <property type="match status" value="2"/>
</dbReference>
<evidence type="ECO:0000313" key="2">
    <source>
        <dbReference type="Proteomes" id="UP000479938"/>
    </source>
</evidence>
<keyword evidence="2" id="KW-1185">Reference proteome</keyword>
<dbReference type="InterPro" id="IPR035986">
    <property type="entry name" value="PKD_dom_sf"/>
</dbReference>
<proteinExistence type="predicted"/>
<dbReference type="Gene3D" id="2.60.120.260">
    <property type="entry name" value="Galactose-binding domain-like"/>
    <property type="match status" value="2"/>
</dbReference>
<dbReference type="AlphaFoldDB" id="A0A6J4GWP4"/>
<dbReference type="PROSITE" id="PS51257">
    <property type="entry name" value="PROKAR_LIPOPROTEIN"/>
    <property type="match status" value="1"/>
</dbReference>
<dbReference type="RefSeq" id="WP_173972348.1">
    <property type="nucleotide sequence ID" value="NZ_CADCSU010000139.1"/>
</dbReference>
<accession>A0A6J4GWP4</accession>
<organism evidence="1 2">
    <name type="scientific">Flavobacterium bizetiae</name>
    <dbReference type="NCBI Taxonomy" id="2704140"/>
    <lineage>
        <taxon>Bacteria</taxon>
        <taxon>Pseudomonadati</taxon>
        <taxon>Bacteroidota</taxon>
        <taxon>Flavobacteriia</taxon>
        <taxon>Flavobacteriales</taxon>
        <taxon>Flavobacteriaceae</taxon>
        <taxon>Flavobacterium</taxon>
    </lineage>
</organism>
<dbReference type="InterPro" id="IPR013783">
    <property type="entry name" value="Ig-like_fold"/>
</dbReference>
<sequence length="518" mass="55627">MKKLHFIISLFVLAITVSCSNDSDGSDVDIDSIGAPKNISALATITQDNSGKVTFLPKGEGVTQYQINFGDGSPVSSYLSVGASVAHTYKEGVYQAKIMAMGINGKVTEVTQEVTVSFLAPSNLQVTLAHVIGDNLSVSVSAKASFETYFQVYFGEAANEIPVDFMEGETIKHTYANIGTYEVKVVALSGGKATTVHTESVTISNPILLPVDFESATLNYAFTTFGGVATVVANNPSVDASNVSAKVAKLTKPAGAEVWAGSFLELGEPINFSTLKKIKIKAWSPKAGIVVKMKLENLTNPDINAEVDVTNTVANNWEELIFDFSAVDNANKYQRVVLFFDFGNAGTGVDYYYDDIQLTSGAESLVLPLTFESATLNYPYGNFGGAAVAVVANPDKSGINTSAKVSALTKNNGAEVWAGSSLPLETAINFSTFKKLKMKVWSPQAGIIVKFKLENLNDASINKEIDATTTVANGWEELTFDFDGIVNANNYQRVVLFFDFGNNGTGKTYYFDDIKQSN</sequence>
<reference evidence="1 2" key="1">
    <citation type="submission" date="2020-02" db="EMBL/GenBank/DDBJ databases">
        <authorList>
            <person name="Criscuolo A."/>
        </authorList>
    </citation>
    <scope>NUCLEOTIDE SEQUENCE [LARGE SCALE GENOMIC DNA]</scope>
    <source>
        <strain evidence="1">CIP105534</strain>
    </source>
</reference>
<name>A0A6J4GWP4_9FLAO</name>